<organism evidence="1 2">
    <name type="scientific">Parageobacillus toebii</name>
    <dbReference type="NCBI Taxonomy" id="153151"/>
    <lineage>
        <taxon>Bacteria</taxon>
        <taxon>Bacillati</taxon>
        <taxon>Bacillota</taxon>
        <taxon>Bacilli</taxon>
        <taxon>Bacillales</taxon>
        <taxon>Anoxybacillaceae</taxon>
        <taxon>Parageobacillus</taxon>
    </lineage>
</organism>
<dbReference type="AlphaFoldDB" id="A0A150MII3"/>
<dbReference type="GO" id="GO:0004035">
    <property type="term" value="F:alkaline phosphatase activity"/>
    <property type="evidence" value="ECO:0007669"/>
    <property type="project" value="UniProtKB-EC"/>
</dbReference>
<protein>
    <submittedName>
        <fullName evidence="1">Alkaline phosphatase</fullName>
        <ecNumber evidence="1">3.1.3.1</ecNumber>
    </submittedName>
</protein>
<evidence type="ECO:0000313" key="2">
    <source>
        <dbReference type="Proteomes" id="UP000075324"/>
    </source>
</evidence>
<reference evidence="1 2" key="1">
    <citation type="submission" date="2016-01" db="EMBL/GenBank/DDBJ databases">
        <title>Draft Genome Sequences of Seven Thermophilic Sporeformers Isolated from Foods.</title>
        <authorList>
            <person name="Berendsen E.M."/>
            <person name="Wells-Bennik M.H."/>
            <person name="Krawcyk A.O."/>
            <person name="De Jong A."/>
            <person name="Holsappel S."/>
            <person name="Eijlander R.T."/>
            <person name="Kuipers O.P."/>
        </authorList>
    </citation>
    <scope>NUCLEOTIDE SEQUENCE [LARGE SCALE GENOMIC DNA]</scope>
    <source>
        <strain evidence="1 2">B4110</strain>
    </source>
</reference>
<dbReference type="EMBL" id="LQYW01000157">
    <property type="protein sequence ID" value="KYD24271.1"/>
    <property type="molecule type" value="Genomic_DNA"/>
</dbReference>
<name>A0A150MII3_9BACL</name>
<dbReference type="PATRIC" id="fig|153151.4.peg.1505"/>
<dbReference type="Proteomes" id="UP000075324">
    <property type="component" value="Unassembled WGS sequence"/>
</dbReference>
<proteinExistence type="predicted"/>
<sequence>MPDECTAYFGDDGEYTALFMYVADKPRDLSADTLYAAKFMQTSAENGGTGKLEWIKLGYAADKEIKRMIDKGIKFFIEANIRGKQLVHVTVLGKKDPLILPVKEVL</sequence>
<dbReference type="PANTHER" id="PTHR35399:SF2">
    <property type="entry name" value="DUF839 DOMAIN-CONTAINING PROTEIN"/>
    <property type="match status" value="1"/>
</dbReference>
<evidence type="ECO:0000313" key="1">
    <source>
        <dbReference type="EMBL" id="KYD24271.1"/>
    </source>
</evidence>
<comment type="caution">
    <text evidence="1">The sequence shown here is derived from an EMBL/GenBank/DDBJ whole genome shotgun (WGS) entry which is preliminary data.</text>
</comment>
<dbReference type="PANTHER" id="PTHR35399">
    <property type="entry name" value="SLR8030 PROTEIN"/>
    <property type="match status" value="1"/>
</dbReference>
<gene>
    <name evidence="1" type="ORF">B4110_2256</name>
</gene>
<accession>A0A150MII3</accession>
<keyword evidence="1" id="KW-0378">Hydrolase</keyword>
<dbReference type="EC" id="3.1.3.1" evidence="1"/>